<gene>
    <name evidence="8" type="ORF">G4D63_05890</name>
</gene>
<keyword evidence="5" id="KW-0238">DNA-binding</keyword>
<evidence type="ECO:0000256" key="3">
    <source>
        <dbReference type="ARBA" id="ARBA00022806"/>
    </source>
</evidence>
<evidence type="ECO:0000259" key="7">
    <source>
        <dbReference type="PROSITE" id="PS51194"/>
    </source>
</evidence>
<evidence type="ECO:0000259" key="6">
    <source>
        <dbReference type="PROSITE" id="PS51192"/>
    </source>
</evidence>
<dbReference type="FunFam" id="3.40.50.300:FF:001363">
    <property type="entry name" value="ATP-dependent DNA helicase RecQ"/>
    <property type="match status" value="1"/>
</dbReference>
<dbReference type="GO" id="GO:0016787">
    <property type="term" value="F:hydrolase activity"/>
    <property type="evidence" value="ECO:0007669"/>
    <property type="project" value="UniProtKB-KW"/>
</dbReference>
<evidence type="ECO:0000313" key="8">
    <source>
        <dbReference type="EMBL" id="NEY71270.1"/>
    </source>
</evidence>
<dbReference type="CDD" id="cd17920">
    <property type="entry name" value="DEXHc_RecQ"/>
    <property type="match status" value="1"/>
</dbReference>
<dbReference type="GO" id="GO:0005524">
    <property type="term" value="F:ATP binding"/>
    <property type="evidence" value="ECO:0007669"/>
    <property type="project" value="UniProtKB-KW"/>
</dbReference>
<dbReference type="SMART" id="SM00487">
    <property type="entry name" value="DEXDc"/>
    <property type="match status" value="1"/>
</dbReference>
<comment type="caution">
    <text evidence="8">The sequence shown here is derived from an EMBL/GenBank/DDBJ whole genome shotgun (WGS) entry which is preliminary data.</text>
</comment>
<dbReference type="InterPro" id="IPR027417">
    <property type="entry name" value="P-loop_NTPase"/>
</dbReference>
<dbReference type="RefSeq" id="WP_163178733.1">
    <property type="nucleotide sequence ID" value="NZ_JAAIWM010000002.1"/>
</dbReference>
<dbReference type="AlphaFoldDB" id="A0A6M0Q740"/>
<dbReference type="EMBL" id="JAAIWM010000002">
    <property type="protein sequence ID" value="NEY71270.1"/>
    <property type="molecule type" value="Genomic_DNA"/>
</dbReference>
<dbReference type="PROSITE" id="PS51194">
    <property type="entry name" value="HELICASE_CTER"/>
    <property type="match status" value="1"/>
</dbReference>
<evidence type="ECO:0000256" key="5">
    <source>
        <dbReference type="ARBA" id="ARBA00023125"/>
    </source>
</evidence>
<keyword evidence="4" id="KW-0067">ATP-binding</keyword>
<dbReference type="Proteomes" id="UP000481043">
    <property type="component" value="Unassembled WGS sequence"/>
</dbReference>
<dbReference type="GO" id="GO:0006281">
    <property type="term" value="P:DNA repair"/>
    <property type="evidence" value="ECO:0007669"/>
    <property type="project" value="TreeGrafter"/>
</dbReference>
<dbReference type="Pfam" id="PF00270">
    <property type="entry name" value="DEAD"/>
    <property type="match status" value="1"/>
</dbReference>
<keyword evidence="2" id="KW-0378">Hydrolase</keyword>
<evidence type="ECO:0000256" key="4">
    <source>
        <dbReference type="ARBA" id="ARBA00022840"/>
    </source>
</evidence>
<keyword evidence="3 8" id="KW-0347">Helicase</keyword>
<dbReference type="GO" id="GO:0005737">
    <property type="term" value="C:cytoplasm"/>
    <property type="evidence" value="ECO:0007669"/>
    <property type="project" value="TreeGrafter"/>
</dbReference>
<dbReference type="InterPro" id="IPR002464">
    <property type="entry name" value="DNA/RNA_helicase_DEAH_CS"/>
</dbReference>
<dbReference type="SMART" id="SM00490">
    <property type="entry name" value="HELICc"/>
    <property type="match status" value="1"/>
</dbReference>
<reference evidence="8 9" key="1">
    <citation type="submission" date="2020-02" db="EMBL/GenBank/DDBJ databases">
        <title>Bacillus aquiflavi sp. nov., isolated from yellow water of strong flavor Chinese baijiu in Yibin region of China.</title>
        <authorList>
            <person name="Xie J."/>
        </authorList>
    </citation>
    <scope>NUCLEOTIDE SEQUENCE [LARGE SCALE GENOMIC DNA]</scope>
    <source>
        <strain evidence="8 9">SA4</strain>
    </source>
</reference>
<protein>
    <submittedName>
        <fullName evidence="8">ATP-dependent DNA helicase RecQ</fullName>
    </submittedName>
</protein>
<dbReference type="GO" id="GO:0043590">
    <property type="term" value="C:bacterial nucleoid"/>
    <property type="evidence" value="ECO:0007669"/>
    <property type="project" value="TreeGrafter"/>
</dbReference>
<dbReference type="PROSITE" id="PS00690">
    <property type="entry name" value="DEAH_ATP_HELICASE"/>
    <property type="match status" value="1"/>
</dbReference>
<dbReference type="InterPro" id="IPR001650">
    <property type="entry name" value="Helicase_C-like"/>
</dbReference>
<sequence>MEIQAVLRDTFGYSSFRKGQKEIIEDVISGKNVVAMLPTGAGKSICYLLPGYILEGAVVIVSPLLSLMEDQIQQLQMLGEKRAVAINSFLSFEEKRKTIERLSVYKFIFVSPEMLQNSYFIKRLQSIHISLFVVDEAHCISQWGHEFRTDYLKLSGVIEDLGNPPCLALTATATKNVLHDMVRILKLKEVSYHLHSIDRPNISINVEKVANIDDKKRKLLQWVQQLQGPGMIYFSSRWWAENISNLLKDAGIKGVAFYHGGMDNEQRLLIQQQFLSDQIQIICCTNAFGMGVNKPNVRYVIHFHHPTTIEAYLQEIGRAGRDGNNSIAILLHSPTDQELPEALIQQEFPSLDELKHIIELLKGTCALNKPINESSLLSFTTLNETAWRFIKYQLELGGFLKEDILIQDIEPGMIIKNITTLIQDRLIYKKHKLKEMNSWIHSPNCRREEYLWIFDERLNNKVPQCCDLCQVDYQMYEKKDELVSETGLKGWQQELQSILIK</sequence>
<keyword evidence="1" id="KW-0547">Nucleotide-binding</keyword>
<dbReference type="GO" id="GO:0030894">
    <property type="term" value="C:replisome"/>
    <property type="evidence" value="ECO:0007669"/>
    <property type="project" value="TreeGrafter"/>
</dbReference>
<name>A0A6M0Q740_9BACI</name>
<evidence type="ECO:0000256" key="1">
    <source>
        <dbReference type="ARBA" id="ARBA00022741"/>
    </source>
</evidence>
<dbReference type="GO" id="GO:0043138">
    <property type="term" value="F:3'-5' DNA helicase activity"/>
    <property type="evidence" value="ECO:0007669"/>
    <property type="project" value="TreeGrafter"/>
</dbReference>
<proteinExistence type="predicted"/>
<dbReference type="GO" id="GO:0003677">
    <property type="term" value="F:DNA binding"/>
    <property type="evidence" value="ECO:0007669"/>
    <property type="project" value="UniProtKB-KW"/>
</dbReference>
<dbReference type="PANTHER" id="PTHR13710:SF84">
    <property type="entry name" value="ATP-DEPENDENT DNA HELICASE RECS-RELATED"/>
    <property type="match status" value="1"/>
</dbReference>
<dbReference type="Pfam" id="PF00271">
    <property type="entry name" value="Helicase_C"/>
    <property type="match status" value="1"/>
</dbReference>
<feature type="domain" description="Helicase ATP-binding" evidence="6">
    <location>
        <begin position="24"/>
        <end position="191"/>
    </location>
</feature>
<keyword evidence="9" id="KW-1185">Reference proteome</keyword>
<dbReference type="InterPro" id="IPR011545">
    <property type="entry name" value="DEAD/DEAH_box_helicase_dom"/>
</dbReference>
<dbReference type="Gene3D" id="3.40.50.300">
    <property type="entry name" value="P-loop containing nucleotide triphosphate hydrolases"/>
    <property type="match status" value="2"/>
</dbReference>
<organism evidence="8 9">
    <name type="scientific">Bacillus mesophilus</name>
    <dbReference type="NCBI Taxonomy" id="1808955"/>
    <lineage>
        <taxon>Bacteria</taxon>
        <taxon>Bacillati</taxon>
        <taxon>Bacillota</taxon>
        <taxon>Bacilli</taxon>
        <taxon>Bacillales</taxon>
        <taxon>Bacillaceae</taxon>
        <taxon>Bacillus</taxon>
    </lineage>
</organism>
<dbReference type="InterPro" id="IPR014001">
    <property type="entry name" value="Helicase_ATP-bd"/>
</dbReference>
<evidence type="ECO:0000313" key="9">
    <source>
        <dbReference type="Proteomes" id="UP000481043"/>
    </source>
</evidence>
<dbReference type="SUPFAM" id="SSF52540">
    <property type="entry name" value="P-loop containing nucleoside triphosphate hydrolases"/>
    <property type="match status" value="1"/>
</dbReference>
<accession>A0A6M0Q740</accession>
<dbReference type="InterPro" id="IPR004589">
    <property type="entry name" value="DNA_helicase_ATP-dep_RecQ"/>
</dbReference>
<evidence type="ECO:0000256" key="2">
    <source>
        <dbReference type="ARBA" id="ARBA00022801"/>
    </source>
</evidence>
<dbReference type="PANTHER" id="PTHR13710">
    <property type="entry name" value="DNA HELICASE RECQ FAMILY MEMBER"/>
    <property type="match status" value="1"/>
</dbReference>
<dbReference type="PROSITE" id="PS51192">
    <property type="entry name" value="HELICASE_ATP_BIND_1"/>
    <property type="match status" value="1"/>
</dbReference>
<feature type="domain" description="Helicase C-terminal" evidence="7">
    <location>
        <begin position="218"/>
        <end position="362"/>
    </location>
</feature>
<dbReference type="GO" id="GO:0009378">
    <property type="term" value="F:four-way junction helicase activity"/>
    <property type="evidence" value="ECO:0007669"/>
    <property type="project" value="TreeGrafter"/>
</dbReference>
<dbReference type="NCBIfam" id="TIGR00614">
    <property type="entry name" value="recQ_fam"/>
    <property type="match status" value="1"/>
</dbReference>
<dbReference type="GO" id="GO:0006310">
    <property type="term" value="P:DNA recombination"/>
    <property type="evidence" value="ECO:0007669"/>
    <property type="project" value="InterPro"/>
</dbReference>